<protein>
    <submittedName>
        <fullName evidence="1">Uncharacterized protein</fullName>
    </submittedName>
</protein>
<dbReference type="Proteomes" id="UP000033434">
    <property type="component" value="Unassembled WGS sequence"/>
</dbReference>
<dbReference type="EMBL" id="AUXW01000055">
    <property type="protein sequence ID" value="KKE85457.1"/>
    <property type="molecule type" value="Genomic_DNA"/>
</dbReference>
<name>A0A0F6AGX2_9GAMM</name>
<gene>
    <name evidence="1" type="ORF">N479_26025</name>
</gene>
<dbReference type="AlphaFoldDB" id="A0A0F6AGX2"/>
<evidence type="ECO:0000313" key="2">
    <source>
        <dbReference type="Proteomes" id="UP000033434"/>
    </source>
</evidence>
<evidence type="ECO:0000313" key="1">
    <source>
        <dbReference type="EMBL" id="KKE85457.1"/>
    </source>
</evidence>
<dbReference type="PATRIC" id="fig|1129367.4.peg.506"/>
<organism evidence="1 2">
    <name type="scientific">Pseudoalteromonas luteoviolacea S4054</name>
    <dbReference type="NCBI Taxonomy" id="1129367"/>
    <lineage>
        <taxon>Bacteria</taxon>
        <taxon>Pseudomonadati</taxon>
        <taxon>Pseudomonadota</taxon>
        <taxon>Gammaproteobacteria</taxon>
        <taxon>Alteromonadales</taxon>
        <taxon>Pseudoalteromonadaceae</taxon>
        <taxon>Pseudoalteromonas</taxon>
    </lineage>
</organism>
<dbReference type="RefSeq" id="WP_046354376.1">
    <property type="nucleotide sequence ID" value="NZ_AUXW01000055.1"/>
</dbReference>
<reference evidence="1 2" key="1">
    <citation type="journal article" date="2015" name="BMC Genomics">
        <title>Genome mining reveals unlocked bioactive potential of marine Gram-negative bacteria.</title>
        <authorList>
            <person name="Machado H."/>
            <person name="Sonnenschein E.C."/>
            <person name="Melchiorsen J."/>
            <person name="Gram L."/>
        </authorList>
    </citation>
    <scope>NUCLEOTIDE SEQUENCE [LARGE SCALE GENOMIC DNA]</scope>
    <source>
        <strain evidence="1 2">S4054</strain>
    </source>
</reference>
<comment type="caution">
    <text evidence="1">The sequence shown here is derived from an EMBL/GenBank/DDBJ whole genome shotgun (WGS) entry which is preliminary data.</text>
</comment>
<accession>A0A0F6AGX2</accession>
<sequence>MEHLKDSLNKTLKSTDLHGVTAGLAEVALDSLLEKGVLKDIPIIGSILGLGKAAVTIKDQLFLKKLITFLSETSTVDVEKRNEVISKIESSGKYRVSVGEKLLYIIDRCDDFEKAELVSKVFSAFLNNKMTYDQFLRCTVAIDKVFLTDLYEFINSEWDSIDIADEPNLLNTGLVGVLGPEVTVEDQWDHKAGNKYIVEGADFLIFVSDIGWLIRETLATKR</sequence>
<proteinExistence type="predicted"/>